<dbReference type="GO" id="GO:0006635">
    <property type="term" value="P:fatty acid beta-oxidation"/>
    <property type="evidence" value="ECO:0007669"/>
    <property type="project" value="TreeGrafter"/>
</dbReference>
<dbReference type="Pfam" id="PF00725">
    <property type="entry name" value="3HCDH"/>
    <property type="match status" value="1"/>
</dbReference>
<gene>
    <name evidence="13" type="ORF">MCOS_LOCUS10291</name>
</gene>
<feature type="site" description="Important for catalytic activity" evidence="10">
    <location>
        <position position="167"/>
    </location>
</feature>
<feature type="domain" description="3-hydroxyacyl-CoA dehydrogenase NAD binding" evidence="12">
    <location>
        <begin position="33"/>
        <end position="211"/>
    </location>
</feature>
<dbReference type="Proteomes" id="UP000267029">
    <property type="component" value="Unassembled WGS sequence"/>
</dbReference>
<dbReference type="SUPFAM" id="SSF51735">
    <property type="entry name" value="NAD(P)-binding Rossmann-fold domains"/>
    <property type="match status" value="1"/>
</dbReference>
<evidence type="ECO:0000313" key="15">
    <source>
        <dbReference type="WBParaSite" id="MCU_012173-RA"/>
    </source>
</evidence>
<accession>A0A0R3UQY5</accession>
<feature type="domain" description="3-hydroxyacyl-CoA dehydrogenase C-terminal" evidence="11">
    <location>
        <begin position="213"/>
        <end position="310"/>
    </location>
</feature>
<evidence type="ECO:0000256" key="8">
    <source>
        <dbReference type="ARBA" id="ARBA00023128"/>
    </source>
</evidence>
<dbReference type="Gene3D" id="3.40.50.720">
    <property type="entry name" value="NAD(P)-binding Rossmann-like Domain"/>
    <property type="match status" value="1"/>
</dbReference>
<dbReference type="InterPro" id="IPR006176">
    <property type="entry name" value="3-OHacyl-CoA_DH_NAD-bd"/>
</dbReference>
<keyword evidence="4" id="KW-0276">Fatty acid metabolism</keyword>
<dbReference type="GO" id="GO:0003857">
    <property type="term" value="F:(3S)-3-hydroxyacyl-CoA dehydrogenase (NAD+) activity"/>
    <property type="evidence" value="ECO:0007669"/>
    <property type="project" value="UniProtKB-EC"/>
</dbReference>
<evidence type="ECO:0000256" key="1">
    <source>
        <dbReference type="ARBA" id="ARBA00004305"/>
    </source>
</evidence>
<evidence type="ECO:0000256" key="10">
    <source>
        <dbReference type="PIRSR" id="PIRSR000105-1"/>
    </source>
</evidence>
<evidence type="ECO:0000256" key="4">
    <source>
        <dbReference type="ARBA" id="ARBA00022832"/>
    </source>
</evidence>
<dbReference type="Gene3D" id="1.10.1040.10">
    <property type="entry name" value="N-(1-d-carboxylethyl)-l-norvaline Dehydrogenase, domain 2"/>
    <property type="match status" value="1"/>
</dbReference>
<keyword evidence="5" id="KW-0560">Oxidoreductase</keyword>
<comment type="subcellular location">
    <subcellularLocation>
        <location evidence="1">Mitochondrion matrix</location>
    </subcellularLocation>
</comment>
<dbReference type="PROSITE" id="PS51257">
    <property type="entry name" value="PROKAR_LIPOPROTEIN"/>
    <property type="match status" value="1"/>
</dbReference>
<dbReference type="InterPro" id="IPR052242">
    <property type="entry name" value="Mito_3-hydroxyacyl-CoA_DH"/>
</dbReference>
<evidence type="ECO:0000259" key="12">
    <source>
        <dbReference type="Pfam" id="PF02737"/>
    </source>
</evidence>
<evidence type="ECO:0000313" key="13">
    <source>
        <dbReference type="EMBL" id="VDD84288.1"/>
    </source>
</evidence>
<evidence type="ECO:0000259" key="11">
    <source>
        <dbReference type="Pfam" id="PF00725"/>
    </source>
</evidence>
<reference evidence="13 14" key="1">
    <citation type="submission" date="2018-10" db="EMBL/GenBank/DDBJ databases">
        <authorList>
            <consortium name="Pathogen Informatics"/>
        </authorList>
    </citation>
    <scope>NUCLEOTIDE SEQUENCE [LARGE SCALE GENOMIC DNA]</scope>
</reference>
<keyword evidence="6" id="KW-0520">NAD</keyword>
<dbReference type="SUPFAM" id="SSF48179">
    <property type="entry name" value="6-phosphogluconate dehydrogenase C-terminal domain-like"/>
    <property type="match status" value="1"/>
</dbReference>
<proteinExistence type="inferred from homology"/>
<comment type="similarity">
    <text evidence="3">Belongs to the 3-hydroxyacyl-CoA dehydrogenase family.</text>
</comment>
<dbReference type="PANTHER" id="PTHR43561">
    <property type="match status" value="1"/>
</dbReference>
<dbReference type="EMBL" id="UXSR01006141">
    <property type="protein sequence ID" value="VDD84288.1"/>
    <property type="molecule type" value="Genomic_DNA"/>
</dbReference>
<dbReference type="PANTHER" id="PTHR43561:SF3">
    <property type="entry name" value="HYDROXYACYL-COENZYME A DEHYDROGENASE, MITOCHONDRIAL"/>
    <property type="match status" value="1"/>
</dbReference>
<dbReference type="InterPro" id="IPR006108">
    <property type="entry name" value="3HC_DH_C"/>
</dbReference>
<sequence length="320" mass="35038">MANHLSRLQMFVCGNLIISSCSTFFGITRFISNVTVIGCGTMGSGIAAVSANAGYSVNLVGKKDSSLSKSEELIVKSIQRLANDNLDNCVASAMSRIEFTTDLKSAVSDSDIVIESITENMSSKRKLFESIDQLAPRSCVFASNTSSLSIGELAGAISRKELFGGLHFFNPVQTMKLVEVIKSEYTSKGTVKILTSFAESVGKVVVHCKDTPGFIVNRLLVPYLIEAIEMWERGDASIADIDTAMRLGAGYPMGPFELADYVGLDTLLSIISGWVERYPSEHAFRLNATVKQFVTSRRFGRKCGHGFYKYDKRGRIVRDE</sequence>
<dbReference type="Pfam" id="PF02737">
    <property type="entry name" value="3HCDH_N"/>
    <property type="match status" value="1"/>
</dbReference>
<protein>
    <submittedName>
        <fullName evidence="15">Hydroxyacyl-coenzyme A dehydrogenase, mitochondrial</fullName>
    </submittedName>
</protein>
<dbReference type="PIRSF" id="PIRSF000105">
    <property type="entry name" value="HCDH"/>
    <property type="match status" value="1"/>
</dbReference>
<keyword evidence="8" id="KW-0496">Mitochondrion</keyword>
<evidence type="ECO:0000256" key="5">
    <source>
        <dbReference type="ARBA" id="ARBA00023002"/>
    </source>
</evidence>
<dbReference type="InterPro" id="IPR022694">
    <property type="entry name" value="3-OHacyl-CoA_DH"/>
</dbReference>
<dbReference type="STRING" id="53468.A0A0R3UQY5"/>
<evidence type="ECO:0000256" key="3">
    <source>
        <dbReference type="ARBA" id="ARBA00009463"/>
    </source>
</evidence>
<name>A0A0R3UQY5_MESCO</name>
<dbReference type="GO" id="GO:0070403">
    <property type="term" value="F:NAD+ binding"/>
    <property type="evidence" value="ECO:0007669"/>
    <property type="project" value="InterPro"/>
</dbReference>
<evidence type="ECO:0000313" key="14">
    <source>
        <dbReference type="Proteomes" id="UP000267029"/>
    </source>
</evidence>
<dbReference type="OrthoDB" id="5958943at2759"/>
<dbReference type="InterPro" id="IPR008927">
    <property type="entry name" value="6-PGluconate_DH-like_C_sf"/>
</dbReference>
<comment type="catalytic activity">
    <reaction evidence="9">
        <text>a (3S)-3-hydroxyacyl-CoA + NAD(+) = a 3-oxoacyl-CoA + NADH + H(+)</text>
        <dbReference type="Rhea" id="RHEA:22432"/>
        <dbReference type="ChEBI" id="CHEBI:15378"/>
        <dbReference type="ChEBI" id="CHEBI:57318"/>
        <dbReference type="ChEBI" id="CHEBI:57540"/>
        <dbReference type="ChEBI" id="CHEBI:57945"/>
        <dbReference type="ChEBI" id="CHEBI:90726"/>
        <dbReference type="EC" id="1.1.1.35"/>
    </reaction>
</comment>
<evidence type="ECO:0000256" key="7">
    <source>
        <dbReference type="ARBA" id="ARBA00023098"/>
    </source>
</evidence>
<dbReference type="FunFam" id="3.40.50.720:FF:000009">
    <property type="entry name" value="Fatty oxidation complex, alpha subunit"/>
    <property type="match status" value="1"/>
</dbReference>
<comment type="pathway">
    <text evidence="2">Lipid metabolism; fatty acid beta-oxidation.</text>
</comment>
<evidence type="ECO:0000256" key="2">
    <source>
        <dbReference type="ARBA" id="ARBA00005005"/>
    </source>
</evidence>
<dbReference type="AlphaFoldDB" id="A0A0R3UQY5"/>
<dbReference type="InterPro" id="IPR036291">
    <property type="entry name" value="NAD(P)-bd_dom_sf"/>
</dbReference>
<evidence type="ECO:0000256" key="6">
    <source>
        <dbReference type="ARBA" id="ARBA00023027"/>
    </source>
</evidence>
<organism evidence="13 14">
    <name type="scientific">Mesocestoides corti</name>
    <name type="common">Flatworm</name>
    <dbReference type="NCBI Taxonomy" id="53468"/>
    <lineage>
        <taxon>Eukaryota</taxon>
        <taxon>Metazoa</taxon>
        <taxon>Spiralia</taxon>
        <taxon>Lophotrochozoa</taxon>
        <taxon>Platyhelminthes</taxon>
        <taxon>Cestoda</taxon>
        <taxon>Eucestoda</taxon>
        <taxon>Cyclophyllidea</taxon>
        <taxon>Mesocestoididae</taxon>
        <taxon>Mesocestoides</taxon>
    </lineage>
</organism>
<reference evidence="15" key="2">
    <citation type="submission" date="2019-11" db="UniProtKB">
        <authorList>
            <consortium name="WormBaseParasite"/>
        </authorList>
    </citation>
    <scope>IDENTIFICATION</scope>
</reference>
<keyword evidence="14" id="KW-1185">Reference proteome</keyword>
<evidence type="ECO:0000256" key="9">
    <source>
        <dbReference type="ARBA" id="ARBA00049556"/>
    </source>
</evidence>
<dbReference type="InterPro" id="IPR013328">
    <property type="entry name" value="6PGD_dom2"/>
</dbReference>
<keyword evidence="7" id="KW-0443">Lipid metabolism</keyword>
<dbReference type="GO" id="GO:0005759">
    <property type="term" value="C:mitochondrial matrix"/>
    <property type="evidence" value="ECO:0007669"/>
    <property type="project" value="UniProtKB-SubCell"/>
</dbReference>
<dbReference type="WBParaSite" id="MCU_012173-RA">
    <property type="protein sequence ID" value="MCU_012173-RA"/>
    <property type="gene ID" value="MCU_012173"/>
</dbReference>